<accession>A0A918Y668</accession>
<evidence type="ECO:0000256" key="1">
    <source>
        <dbReference type="SAM" id="MobiDB-lite"/>
    </source>
</evidence>
<dbReference type="AlphaFoldDB" id="A0A918Y668"/>
<protein>
    <submittedName>
        <fullName evidence="2">Uncharacterized protein</fullName>
    </submittedName>
</protein>
<evidence type="ECO:0000313" key="3">
    <source>
        <dbReference type="Proteomes" id="UP000608955"/>
    </source>
</evidence>
<feature type="region of interest" description="Disordered" evidence="1">
    <location>
        <begin position="69"/>
        <end position="91"/>
    </location>
</feature>
<organism evidence="2 3">
    <name type="scientific">Streptomyces naganishii JCM 4654</name>
    <dbReference type="NCBI Taxonomy" id="1306179"/>
    <lineage>
        <taxon>Bacteria</taxon>
        <taxon>Bacillati</taxon>
        <taxon>Actinomycetota</taxon>
        <taxon>Actinomycetes</taxon>
        <taxon>Kitasatosporales</taxon>
        <taxon>Streptomycetaceae</taxon>
        <taxon>Streptomyces</taxon>
    </lineage>
</organism>
<evidence type="ECO:0000313" key="2">
    <source>
        <dbReference type="EMBL" id="GHD91704.1"/>
    </source>
</evidence>
<comment type="caution">
    <text evidence="2">The sequence shown here is derived from an EMBL/GenBank/DDBJ whole genome shotgun (WGS) entry which is preliminary data.</text>
</comment>
<dbReference type="Proteomes" id="UP000608955">
    <property type="component" value="Unassembled WGS sequence"/>
</dbReference>
<proteinExistence type="predicted"/>
<reference evidence="2" key="1">
    <citation type="journal article" date="2014" name="Int. J. Syst. Evol. Microbiol.">
        <title>Complete genome sequence of Corynebacterium casei LMG S-19264T (=DSM 44701T), isolated from a smear-ripened cheese.</title>
        <authorList>
            <consortium name="US DOE Joint Genome Institute (JGI-PGF)"/>
            <person name="Walter F."/>
            <person name="Albersmeier A."/>
            <person name="Kalinowski J."/>
            <person name="Ruckert C."/>
        </authorList>
    </citation>
    <scope>NUCLEOTIDE SEQUENCE</scope>
    <source>
        <strain evidence="2">JCM 4654</strain>
    </source>
</reference>
<name>A0A918Y668_9ACTN</name>
<gene>
    <name evidence="2" type="ORF">GCM10010508_41650</name>
</gene>
<sequence>MRFKRTEHLRIIPPGTEAGERLIGFRPDSESGFSTLDETHRLRRIPAYGSDGALLIPHDTLGAGRYRELGTQGRRGHTTAGHDASVRCRNR</sequence>
<keyword evidence="3" id="KW-1185">Reference proteome</keyword>
<reference evidence="2" key="2">
    <citation type="submission" date="2020-09" db="EMBL/GenBank/DDBJ databases">
        <authorList>
            <person name="Sun Q."/>
            <person name="Ohkuma M."/>
        </authorList>
    </citation>
    <scope>NUCLEOTIDE SEQUENCE</scope>
    <source>
        <strain evidence="2">JCM 4654</strain>
    </source>
</reference>
<dbReference type="EMBL" id="BMVF01000010">
    <property type="protein sequence ID" value="GHD91704.1"/>
    <property type="molecule type" value="Genomic_DNA"/>
</dbReference>